<gene>
    <name evidence="2" type="ORF">NYM_LOCUS26380</name>
</gene>
<name>A0A5K1FSE2_9MAGN</name>
<feature type="region of interest" description="Disordered" evidence="1">
    <location>
        <begin position="33"/>
        <end position="57"/>
    </location>
</feature>
<accession>A0A5K1FSE2</accession>
<evidence type="ECO:0000313" key="2">
    <source>
        <dbReference type="EMBL" id="VVW63686.1"/>
    </source>
</evidence>
<protein>
    <submittedName>
        <fullName evidence="2">Uncharacterized protein</fullName>
    </submittedName>
</protein>
<dbReference type="PANTHER" id="PTHR35708">
    <property type="entry name" value="GB|AAD25831.1"/>
    <property type="match status" value="1"/>
</dbReference>
<sequence>MEISQEKRNQPKQDVGVEENAEIRCGCESDWKKRPDFLPEDSGVKVPDACDSSPESTISLLESDNKDWSDCSISDDESLIEIELQGEHYLEEDRFFWEKDFPVVGMPEYAFQKKDFQAFETPESIFRRQLLMELCSELIEEDNLIEIDLSVGSIKCSRVEIDD</sequence>
<evidence type="ECO:0000256" key="1">
    <source>
        <dbReference type="SAM" id="MobiDB-lite"/>
    </source>
</evidence>
<proteinExistence type="predicted"/>
<organism evidence="2">
    <name type="scientific">Nymphaea colorata</name>
    <name type="common">pocket water lily</name>
    <dbReference type="NCBI Taxonomy" id="210225"/>
    <lineage>
        <taxon>Eukaryota</taxon>
        <taxon>Viridiplantae</taxon>
        <taxon>Streptophyta</taxon>
        <taxon>Embryophyta</taxon>
        <taxon>Tracheophyta</taxon>
        <taxon>Spermatophyta</taxon>
        <taxon>Magnoliopsida</taxon>
        <taxon>Nymphaeales</taxon>
        <taxon>Nymphaeaceae</taxon>
        <taxon>Nymphaea</taxon>
    </lineage>
</organism>
<dbReference type="PANTHER" id="PTHR35708:SF3">
    <property type="entry name" value="GB|AAD25831.1"/>
    <property type="match status" value="1"/>
</dbReference>
<dbReference type="Gramene" id="NC8G0305610.1">
    <property type="protein sequence ID" value="NC8G0305610.1:cds"/>
    <property type="gene ID" value="NC8G0305610"/>
</dbReference>
<reference evidence="2" key="1">
    <citation type="submission" date="2019-09" db="EMBL/GenBank/DDBJ databases">
        <authorList>
            <person name="Zhang L."/>
        </authorList>
    </citation>
    <scope>NUCLEOTIDE SEQUENCE</scope>
</reference>
<dbReference type="AlphaFoldDB" id="A0A5K1FSE2"/>
<dbReference type="EMBL" id="LR721786">
    <property type="protein sequence ID" value="VVW63686.1"/>
    <property type="molecule type" value="Genomic_DNA"/>
</dbReference>